<evidence type="ECO:0000256" key="3">
    <source>
        <dbReference type="ARBA" id="ARBA00023125"/>
    </source>
</evidence>
<dbReference type="InterPro" id="IPR000847">
    <property type="entry name" value="LysR_HTH_N"/>
</dbReference>
<dbReference type="PROSITE" id="PS50931">
    <property type="entry name" value="HTH_LYSR"/>
    <property type="match status" value="1"/>
</dbReference>
<dbReference type="Pfam" id="PF03466">
    <property type="entry name" value="LysR_substrate"/>
    <property type="match status" value="1"/>
</dbReference>
<accession>B8KV86</accession>
<dbReference type="AlphaFoldDB" id="B8KV86"/>
<keyword evidence="3" id="KW-0238">DNA-binding</keyword>
<dbReference type="InterPro" id="IPR036388">
    <property type="entry name" value="WH-like_DNA-bd_sf"/>
</dbReference>
<dbReference type="Gene3D" id="1.10.10.10">
    <property type="entry name" value="Winged helix-like DNA-binding domain superfamily/Winged helix DNA-binding domain"/>
    <property type="match status" value="1"/>
</dbReference>
<dbReference type="RefSeq" id="WP_009019758.1">
    <property type="nucleotide sequence ID" value="NZ_DS999411.1"/>
</dbReference>
<dbReference type="CDD" id="cd08417">
    <property type="entry name" value="PBP2_Nitroaromatics_like"/>
    <property type="match status" value="1"/>
</dbReference>
<dbReference type="GO" id="GO:0003677">
    <property type="term" value="F:DNA binding"/>
    <property type="evidence" value="ECO:0007669"/>
    <property type="project" value="UniProtKB-KW"/>
</dbReference>
<dbReference type="PANTHER" id="PTHR30118">
    <property type="entry name" value="HTH-TYPE TRANSCRIPTIONAL REGULATOR LEUO-RELATED"/>
    <property type="match status" value="1"/>
</dbReference>
<dbReference type="GO" id="GO:0003700">
    <property type="term" value="F:DNA-binding transcription factor activity"/>
    <property type="evidence" value="ECO:0007669"/>
    <property type="project" value="InterPro"/>
</dbReference>
<dbReference type="SUPFAM" id="SSF53850">
    <property type="entry name" value="Periplasmic binding protein-like II"/>
    <property type="match status" value="1"/>
</dbReference>
<dbReference type="InterPro" id="IPR005119">
    <property type="entry name" value="LysR_subst-bd"/>
</dbReference>
<dbReference type="InterPro" id="IPR050389">
    <property type="entry name" value="LysR-type_TF"/>
</dbReference>
<evidence type="ECO:0000256" key="1">
    <source>
        <dbReference type="ARBA" id="ARBA00009437"/>
    </source>
</evidence>
<feature type="domain" description="HTH lysR-type" evidence="5">
    <location>
        <begin position="6"/>
        <end position="63"/>
    </location>
</feature>
<dbReference type="PANTHER" id="PTHR30118:SF6">
    <property type="entry name" value="HTH-TYPE TRANSCRIPTIONAL REGULATOR LEUO"/>
    <property type="match status" value="1"/>
</dbReference>
<dbReference type="InterPro" id="IPR036390">
    <property type="entry name" value="WH_DNA-bd_sf"/>
</dbReference>
<keyword evidence="2" id="KW-0805">Transcription regulation</keyword>
<dbReference type="eggNOG" id="COG0583">
    <property type="taxonomic scope" value="Bacteria"/>
</dbReference>
<comment type="similarity">
    <text evidence="1">Belongs to the LysR transcriptional regulatory family.</text>
</comment>
<keyword evidence="7" id="KW-1185">Reference proteome</keyword>
<dbReference type="Proteomes" id="UP000004699">
    <property type="component" value="Unassembled WGS sequence"/>
</dbReference>
<evidence type="ECO:0000313" key="6">
    <source>
        <dbReference type="EMBL" id="EED35011.1"/>
    </source>
</evidence>
<name>B8KV86_9GAMM</name>
<dbReference type="HOGENOM" id="CLU_039613_39_0_6"/>
<sequence length="302" mass="33988">MNLRSVDLNLLTIFDAIVSEGNLTHAADKIGMSQPAISAALGRLRVTLDDELFVSTGRGVKPTQRALQLQEPVRRILEDVRAALTSTGEFDPESSDRVFTISSIDYGGIVVIPRLLRYLQKQQSPIIVNINPSQTGEAHRDVDRSSGDLTITSDPLLSPDHECKLLRRELPYCLARKDHPDITGSLSVEQFQRNRHVLLYSNNTRGLALDAHLLQLGFNRECGARVPSFFNMPYIVGNTDMICTMPRQMAEDFARQFGLQVLAAPFDNWTASYFMVWHRSFNGDSGHCWLRDSIFRLCSDTY</sequence>
<evidence type="ECO:0000313" key="7">
    <source>
        <dbReference type="Proteomes" id="UP000004699"/>
    </source>
</evidence>
<gene>
    <name evidence="6" type="primary">ecs</name>
    <name evidence="6" type="ORF">NOR51B_952</name>
</gene>
<keyword evidence="4" id="KW-0804">Transcription</keyword>
<reference evidence="7" key="1">
    <citation type="journal article" date="2013" name="BMC Microbiol.">
        <title>Taxonomy and evolution of bacteriochlorophyll a-containing members of the OM60/NOR5 clade of marine gammaproteobacteria: description of Luminiphilus syltensis gen. nov., sp. nov., reclassification of Haliea rubra as Pseudohaliea rubra gen. nov., comb. nov., and emendation of Chromatocurvus halotolerans.</title>
        <authorList>
            <person name="Spring S."/>
            <person name="Riedel T."/>
            <person name="Sproer C."/>
            <person name="Yan S."/>
            <person name="Harder J."/>
            <person name="Fuchs B.M."/>
        </authorList>
    </citation>
    <scope>NUCLEOTIDE SEQUENCE [LARGE SCALE GENOMIC DNA]</scope>
    <source>
        <strain evidence="7">NOR51-B</strain>
    </source>
</reference>
<dbReference type="OrthoDB" id="8720143at2"/>
<dbReference type="InterPro" id="IPR037402">
    <property type="entry name" value="YidZ_PBP2"/>
</dbReference>
<organism evidence="6 7">
    <name type="scientific">Luminiphilus syltensis NOR5-1B</name>
    <dbReference type="NCBI Taxonomy" id="565045"/>
    <lineage>
        <taxon>Bacteria</taxon>
        <taxon>Pseudomonadati</taxon>
        <taxon>Pseudomonadota</taxon>
        <taxon>Gammaproteobacteria</taxon>
        <taxon>Cellvibrionales</taxon>
        <taxon>Halieaceae</taxon>
        <taxon>Luminiphilus</taxon>
    </lineage>
</organism>
<dbReference type="Gene3D" id="3.40.190.10">
    <property type="entry name" value="Periplasmic binding protein-like II"/>
    <property type="match status" value="2"/>
</dbReference>
<dbReference type="EMBL" id="DS999411">
    <property type="protein sequence ID" value="EED35011.1"/>
    <property type="molecule type" value="Genomic_DNA"/>
</dbReference>
<evidence type="ECO:0000256" key="2">
    <source>
        <dbReference type="ARBA" id="ARBA00023015"/>
    </source>
</evidence>
<dbReference type="SUPFAM" id="SSF46785">
    <property type="entry name" value="Winged helix' DNA-binding domain"/>
    <property type="match status" value="1"/>
</dbReference>
<dbReference type="Pfam" id="PF00126">
    <property type="entry name" value="HTH_1"/>
    <property type="match status" value="1"/>
</dbReference>
<dbReference type="PRINTS" id="PR00039">
    <property type="entry name" value="HTHLYSR"/>
</dbReference>
<protein>
    <submittedName>
        <fullName evidence="6">Putative transcriptional regulator, LysR family</fullName>
    </submittedName>
</protein>
<evidence type="ECO:0000259" key="5">
    <source>
        <dbReference type="PROSITE" id="PS50931"/>
    </source>
</evidence>
<proteinExistence type="inferred from homology"/>
<evidence type="ECO:0000256" key="4">
    <source>
        <dbReference type="ARBA" id="ARBA00023163"/>
    </source>
</evidence>
<dbReference type="STRING" id="565045.NOR51B_952"/>